<evidence type="ECO:0000313" key="2">
    <source>
        <dbReference type="Proteomes" id="UP000031829"/>
    </source>
</evidence>
<dbReference type="GeneID" id="93646199"/>
<dbReference type="RefSeq" id="WP_013057894.1">
    <property type="nucleotide sequence ID" value="NZ_BCVB01000006.1"/>
</dbReference>
<dbReference type="Proteomes" id="UP000031829">
    <property type="component" value="Chromosome"/>
</dbReference>
<dbReference type="HOGENOM" id="CLU_3040475_0_0_9"/>
<evidence type="ECO:0000313" key="1">
    <source>
        <dbReference type="EMBL" id="AJI21576.1"/>
    </source>
</evidence>
<organism evidence="1 2">
    <name type="scientific">Priestia megaterium (strain ATCC 14581 / DSM 32 / CCUG 1817 / JCM 2506 / NBRC 15308 / NCIMB 9376 / NCTC 10342 / NRRL B-14308 / VKM B-512 / Ford 19)</name>
    <name type="common">Bacillus megaterium</name>
    <dbReference type="NCBI Taxonomy" id="1348623"/>
    <lineage>
        <taxon>Bacteria</taxon>
        <taxon>Bacillati</taxon>
        <taxon>Bacillota</taxon>
        <taxon>Bacilli</taxon>
        <taxon>Bacillales</taxon>
        <taxon>Bacillaceae</taxon>
        <taxon>Priestia</taxon>
    </lineage>
</organism>
<dbReference type="EMBL" id="CP009920">
    <property type="protein sequence ID" value="AJI21576.1"/>
    <property type="molecule type" value="Genomic_DNA"/>
</dbReference>
<accession>A0A0B6ADG4</accession>
<sequence>MSLAHFDDISEICYACEKQPLGKRQKRIGVWTEKEMRKPVEERVENQKVVALSR</sequence>
<name>A0A0B6ADG4_PRIM2</name>
<protein>
    <submittedName>
        <fullName evidence="1">Uncharacterized protein</fullName>
    </submittedName>
</protein>
<proteinExistence type="predicted"/>
<reference evidence="1 2" key="1">
    <citation type="journal article" date="2015" name="Genome Announc.">
        <title>Complete genome sequences for 35 biothreat assay-relevant bacillus species.</title>
        <authorList>
            <person name="Johnson S.L."/>
            <person name="Daligault H.E."/>
            <person name="Davenport K.W."/>
            <person name="Jaissle J."/>
            <person name="Frey K.G."/>
            <person name="Ladner J.T."/>
            <person name="Broomall S.M."/>
            <person name="Bishop-Lilly K.A."/>
            <person name="Bruce D.C."/>
            <person name="Gibbons H.S."/>
            <person name="Coyne S.R."/>
            <person name="Lo C.C."/>
            <person name="Meincke L."/>
            <person name="Munk A.C."/>
            <person name="Koroleva G.I."/>
            <person name="Rosenzweig C.N."/>
            <person name="Palacios G.F."/>
            <person name="Redden C.L."/>
            <person name="Minogue T.D."/>
            <person name="Chain P.S."/>
        </authorList>
    </citation>
    <scope>NUCLEOTIDE SEQUENCE [LARGE SCALE GENOMIC DNA]</scope>
    <source>
        <strain evidence="2">ATCC 14581 / DSM 32 / JCM 2506 / NBRC 15308 / NCIMB 9376 / NCTC 10342 / NRRL B-14308 / VKM B-512</strain>
    </source>
</reference>
<gene>
    <name evidence="1" type="ORF">BG04_125</name>
</gene>
<dbReference type="KEGG" id="bmeg:BG04_125"/>
<dbReference type="AlphaFoldDB" id="A0A0B6ADG4"/>